<accession>A0ABP9JWC6</accession>
<protein>
    <submittedName>
        <fullName evidence="1">DUF6271 family protein</fullName>
    </submittedName>
</protein>
<dbReference type="Proteomes" id="UP001500124">
    <property type="component" value="Unassembled WGS sequence"/>
</dbReference>
<gene>
    <name evidence="1" type="ORF">GCM10023336_09750</name>
</gene>
<comment type="caution">
    <text evidence="1">The sequence shown here is derived from an EMBL/GenBank/DDBJ whole genome shotgun (WGS) entry which is preliminary data.</text>
</comment>
<sequence length="437" mass="48306">MNRICLSLPTNRACPATLTAMHGEAAHAAERFGVAVDLLVLDSCDEATRAEHARVLAALPPAPGVSVHHLGEEPQRAFLRRVIEHSGAPEPERLLDLMLPAGVSYGACTNRAFLLAAALGCRSVHRRDSDSAYQLHDGEPVFPVHHELPWLGRPAAEAAPAVTRTDLDPALAGRPVSLAGASFIGELSVDIAEIRHLHETVYEDVVGLWAPGHWSEEQRRDLVAESFTGAGTAPFTGDDSTLALVDPMRVDMCNVAFDRDVYERFPLSPATDTIGSDYFLLHLVHDATLPGILHNRHIENFHTPERRTDTGFQAYQLRFVKFLLSMLHLHHVYDRLAAEGPALLDDRQRVRTGRVAEFLRESARLDRADNHWRLDRCDTAYRKLGGRYAEFAERLAPARERLLAEAERDIEDYARLADAWPALVDAARHTAPGQGSG</sequence>
<dbReference type="RefSeq" id="WP_345667168.1">
    <property type="nucleotide sequence ID" value="NZ_BAABKC010000012.1"/>
</dbReference>
<dbReference type="InterPro" id="IPR046238">
    <property type="entry name" value="DUF6271"/>
</dbReference>
<reference evidence="2" key="1">
    <citation type="journal article" date="2019" name="Int. J. Syst. Evol. Microbiol.">
        <title>The Global Catalogue of Microorganisms (GCM) 10K type strain sequencing project: providing services to taxonomists for standard genome sequencing and annotation.</title>
        <authorList>
            <consortium name="The Broad Institute Genomics Platform"/>
            <consortium name="The Broad Institute Genome Sequencing Center for Infectious Disease"/>
            <person name="Wu L."/>
            <person name="Ma J."/>
        </authorList>
    </citation>
    <scope>NUCLEOTIDE SEQUENCE [LARGE SCALE GENOMIC DNA]</scope>
    <source>
        <strain evidence="2">JCM 18410</strain>
    </source>
</reference>
<evidence type="ECO:0000313" key="2">
    <source>
        <dbReference type="Proteomes" id="UP001500124"/>
    </source>
</evidence>
<name>A0ABP9JWC6_9ACTN</name>
<proteinExistence type="predicted"/>
<keyword evidence="2" id="KW-1185">Reference proteome</keyword>
<evidence type="ECO:0000313" key="1">
    <source>
        <dbReference type="EMBL" id="GAA5045792.1"/>
    </source>
</evidence>
<dbReference type="Pfam" id="PF19787">
    <property type="entry name" value="DUF6271"/>
    <property type="match status" value="1"/>
</dbReference>
<dbReference type="EMBL" id="BAABKC010000012">
    <property type="protein sequence ID" value="GAA5045792.1"/>
    <property type="molecule type" value="Genomic_DNA"/>
</dbReference>
<organism evidence="1 2">
    <name type="scientific">Streptomyces similanensis</name>
    <dbReference type="NCBI Taxonomy" id="1274988"/>
    <lineage>
        <taxon>Bacteria</taxon>
        <taxon>Bacillati</taxon>
        <taxon>Actinomycetota</taxon>
        <taxon>Actinomycetes</taxon>
        <taxon>Kitasatosporales</taxon>
        <taxon>Streptomycetaceae</taxon>
        <taxon>Streptomyces</taxon>
    </lineage>
</organism>